<feature type="domain" description="Polycystin" evidence="10">
    <location>
        <begin position="13"/>
        <end position="197"/>
    </location>
</feature>
<evidence type="ECO:0000313" key="11">
    <source>
        <dbReference type="EMBL" id="KAG5185355.1"/>
    </source>
</evidence>
<dbReference type="Pfam" id="PF08016">
    <property type="entry name" value="PKD_channel"/>
    <property type="match status" value="1"/>
</dbReference>
<evidence type="ECO:0000256" key="1">
    <source>
        <dbReference type="ARBA" id="ARBA00004141"/>
    </source>
</evidence>
<feature type="transmembrane region" description="Helical" evidence="8">
    <location>
        <begin position="213"/>
        <end position="233"/>
    </location>
</feature>
<feature type="transmembrane region" description="Helical" evidence="8">
    <location>
        <begin position="341"/>
        <end position="364"/>
    </location>
</feature>
<reference evidence="11" key="1">
    <citation type="submission" date="2021-02" db="EMBL/GenBank/DDBJ databases">
        <title>First Annotated Genome of the Yellow-green Alga Tribonema minus.</title>
        <authorList>
            <person name="Mahan K.M."/>
        </authorList>
    </citation>
    <scope>NUCLEOTIDE SEQUENCE</scope>
    <source>
        <strain evidence="11">UTEX B ZZ1240</strain>
    </source>
</reference>
<comment type="subcellular location">
    <subcellularLocation>
        <location evidence="1">Membrane</location>
        <topology evidence="1">Multi-pass membrane protein</topology>
    </subcellularLocation>
</comment>
<keyword evidence="4 8" id="KW-1133">Transmembrane helix</keyword>
<keyword evidence="6" id="KW-0325">Glycoprotein</keyword>
<comment type="similarity">
    <text evidence="2">Belongs to the polycystin family.</text>
</comment>
<dbReference type="PANTHER" id="PTHR10877">
    <property type="entry name" value="POLYCYSTIN FAMILY MEMBER"/>
    <property type="match status" value="1"/>
</dbReference>
<evidence type="ECO:0000259" key="9">
    <source>
        <dbReference type="Pfam" id="PF08016"/>
    </source>
</evidence>
<dbReference type="InterPro" id="IPR046791">
    <property type="entry name" value="Polycystin_dom"/>
</dbReference>
<keyword evidence="3 8" id="KW-0812">Transmembrane</keyword>
<proteinExistence type="inferred from homology"/>
<feature type="disulfide bond" evidence="7">
    <location>
        <begin position="66"/>
        <end position="81"/>
    </location>
</feature>
<dbReference type="GO" id="GO:0005509">
    <property type="term" value="F:calcium ion binding"/>
    <property type="evidence" value="ECO:0007669"/>
    <property type="project" value="InterPro"/>
</dbReference>
<dbReference type="InterPro" id="IPR051223">
    <property type="entry name" value="Polycystin"/>
</dbReference>
<feature type="transmembrane region" description="Helical" evidence="8">
    <location>
        <begin position="431"/>
        <end position="452"/>
    </location>
</feature>
<dbReference type="OrthoDB" id="444119at2759"/>
<feature type="domain" description="Polycystin cation channel PKD1/PKD2" evidence="9">
    <location>
        <begin position="213"/>
        <end position="459"/>
    </location>
</feature>
<comment type="caution">
    <text evidence="11">The sequence shown here is derived from an EMBL/GenBank/DDBJ whole genome shotgun (WGS) entry which is preliminary data.</text>
</comment>
<evidence type="ECO:0000256" key="5">
    <source>
        <dbReference type="ARBA" id="ARBA00023136"/>
    </source>
</evidence>
<dbReference type="InterPro" id="IPR003915">
    <property type="entry name" value="PKD_2"/>
</dbReference>
<accession>A0A835Z1J4</accession>
<name>A0A835Z1J4_9STRA</name>
<feature type="transmembrane region" description="Helical" evidence="8">
    <location>
        <begin position="171"/>
        <end position="192"/>
    </location>
</feature>
<gene>
    <name evidence="11" type="ORF">JKP88DRAFT_312666</name>
</gene>
<organism evidence="11 12">
    <name type="scientific">Tribonema minus</name>
    <dbReference type="NCBI Taxonomy" id="303371"/>
    <lineage>
        <taxon>Eukaryota</taxon>
        <taxon>Sar</taxon>
        <taxon>Stramenopiles</taxon>
        <taxon>Ochrophyta</taxon>
        <taxon>PX clade</taxon>
        <taxon>Xanthophyceae</taxon>
        <taxon>Tribonematales</taxon>
        <taxon>Tribonemataceae</taxon>
        <taxon>Tribonema</taxon>
    </lineage>
</organism>
<evidence type="ECO:0000256" key="7">
    <source>
        <dbReference type="PIRSR" id="PIRSR603915-2"/>
    </source>
</evidence>
<dbReference type="PRINTS" id="PR01433">
    <property type="entry name" value="POLYCYSTIN2"/>
</dbReference>
<dbReference type="Gene3D" id="1.10.287.70">
    <property type="match status" value="1"/>
</dbReference>
<evidence type="ECO:0000256" key="2">
    <source>
        <dbReference type="ARBA" id="ARBA00007200"/>
    </source>
</evidence>
<dbReference type="PANTHER" id="PTHR10877:SF183">
    <property type="entry name" value="AT14535P-RELATED"/>
    <property type="match status" value="1"/>
</dbReference>
<dbReference type="Proteomes" id="UP000664859">
    <property type="component" value="Unassembled WGS sequence"/>
</dbReference>
<feature type="transmembrane region" description="Helical" evidence="8">
    <location>
        <begin position="245"/>
        <end position="271"/>
    </location>
</feature>
<evidence type="ECO:0000259" key="10">
    <source>
        <dbReference type="Pfam" id="PF20519"/>
    </source>
</evidence>
<evidence type="ECO:0000313" key="12">
    <source>
        <dbReference type="Proteomes" id="UP000664859"/>
    </source>
</evidence>
<evidence type="ECO:0000256" key="6">
    <source>
        <dbReference type="ARBA" id="ARBA00023180"/>
    </source>
</evidence>
<dbReference type="EMBL" id="JAFCMP010000135">
    <property type="protein sequence ID" value="KAG5185355.1"/>
    <property type="molecule type" value="Genomic_DNA"/>
</dbReference>
<keyword evidence="5 8" id="KW-0472">Membrane</keyword>
<keyword evidence="12" id="KW-1185">Reference proteome</keyword>
<dbReference type="GO" id="GO:0016020">
    <property type="term" value="C:membrane"/>
    <property type="evidence" value="ECO:0007669"/>
    <property type="project" value="UniProtKB-SubCell"/>
</dbReference>
<protein>
    <submittedName>
        <fullName evidence="11">Polycystin cation channel-domain-containing protein</fullName>
    </submittedName>
</protein>
<dbReference type="InterPro" id="IPR013122">
    <property type="entry name" value="PKD1_2_channel"/>
</dbReference>
<dbReference type="AlphaFoldDB" id="A0A835Z1J4"/>
<evidence type="ECO:0000256" key="8">
    <source>
        <dbReference type="SAM" id="Phobius"/>
    </source>
</evidence>
<dbReference type="Pfam" id="PF20519">
    <property type="entry name" value="Polycystin_dom"/>
    <property type="match status" value="1"/>
</dbReference>
<sequence>MDTTYFDIGGPGDVFNWLNGVFLPQLLSPLPNATDGQVSDRVGGDGGSLRVGVPRLRLVRVRSGTCRALPTVVQLPEDADCYGPITSASEAHEPFLGIPWRSASELNNGGSVRSHRTGFRYPGSGYVVDLPTNATAATAIVDGLFRGRFLDTSARLLAVEFSAFSASVNTFVVATALVEFMPSGAAVATVNLKAAALMRARMALAGGDRAASTLDAVMVALEMALYGIVVALAGRDVVRAGRVGIASFFAAAPFRVVDVLNYAFFIGVIVLRCQSVLKMDAVLDKVALRNEFVPLLPAARAALAVDGLNAFNAVLCTVRLLDMLRFVLTSNRKLAQFTATLVAAAVKLSSLMVIIGVVLCAYAVGFNLGFGANRAEYVTFGHIEAWDACVQEVVQLVAVDAQESLLTLFKSLLGDMEVDSFRDVNRVLGPILFTTYVIIMVFTILSMFLTIVNVSYEEVQARLVHSHGADPIAQDLARLSALAADAYAKSALRRWLPKCRRRGSARHELLADVTPAVTPRVGDAPPSRAAAAALRAASSQGSLRGGERARDPWVEGLAQVSTRTVWQRLLRMRQKHALMEVAMDDIVKEMAAGQ</sequence>
<evidence type="ECO:0000256" key="4">
    <source>
        <dbReference type="ARBA" id="ARBA00022989"/>
    </source>
</evidence>
<evidence type="ECO:0000256" key="3">
    <source>
        <dbReference type="ARBA" id="ARBA00022692"/>
    </source>
</evidence>